<keyword evidence="1" id="KW-0472">Membrane</keyword>
<dbReference type="Pfam" id="PF09977">
    <property type="entry name" value="Tad_C"/>
    <property type="match status" value="1"/>
</dbReference>
<feature type="transmembrane region" description="Helical" evidence="1">
    <location>
        <begin position="21"/>
        <end position="44"/>
    </location>
</feature>
<dbReference type="RefSeq" id="WP_203241271.1">
    <property type="nucleotide sequence ID" value="NZ_JAFBRH010000001.1"/>
</dbReference>
<evidence type="ECO:0008006" key="6">
    <source>
        <dbReference type="Google" id="ProtNLM"/>
    </source>
</evidence>
<keyword evidence="5" id="KW-1185">Reference proteome</keyword>
<evidence type="ECO:0000256" key="1">
    <source>
        <dbReference type="SAM" id="Phobius"/>
    </source>
</evidence>
<accession>A0AAE3B506</accession>
<feature type="domain" description="DUF2134" evidence="2">
    <location>
        <begin position="64"/>
        <end position="147"/>
    </location>
</feature>
<dbReference type="AlphaFoldDB" id="A0AAE3B506"/>
<dbReference type="Proteomes" id="UP000732193">
    <property type="component" value="Unassembled WGS sequence"/>
</dbReference>
<dbReference type="InterPro" id="IPR028087">
    <property type="entry name" value="Tad_N"/>
</dbReference>
<evidence type="ECO:0000313" key="4">
    <source>
        <dbReference type="EMBL" id="MBM1712648.1"/>
    </source>
</evidence>
<feature type="domain" description="Putative Flp pilus-assembly TadG-like N-terminal" evidence="3">
    <location>
        <begin position="17"/>
        <end position="60"/>
    </location>
</feature>
<dbReference type="Pfam" id="PF13400">
    <property type="entry name" value="Tad"/>
    <property type="match status" value="1"/>
</dbReference>
<sequence>MRIKSPIFTAFAHDEGGAIAVIVSLLLTVLLGFVALGIDVAALYRENANLQADADLAAMSSVRDPDQATPRAQLSLGKNKRDNETLTELVKGRYLRNPEIPRENRFTQLSDGNPAINAVRVKLEDDGPLYFAKIFTQGDHVDLTRKATAIRTGAASFSLNSSIARLDLADLNLTLSESFGTEISITAGEHEVLASTDVDMENFLEELNRLVGIGSRNPAEILDAEATAADVFTALQNVLPVGAAGSLNAVMGAGGALPVAVAALVGGIDSGLGLTAFEFASDVELTALDIINAVASTNSYSSALNADAALDVAGVKTVTTRLALGEPPAHSGWVALGEQGVQLHRAATRVLTEVNLEPNLLGSLGVGVSVTSLNVPVYVEVAGSTATLEEISCASEQPDALAARFSTASTPLSPENGTSVAALYLGKIAEDVFTQGPISPSDLGFADILEVTLRVNLLVGSVEVPGLTIQARSNIAVGQSQTESIRFTNDDVKNDRMVRHFGSGELVGSAISTLLSPAHTELRVKPGQEGLVTGLVAPLLSNVLAILPDRLLGAMATPLDGVVDTVLNDAGLRLGEGELTLNRHHCEAIRLVQ</sequence>
<evidence type="ECO:0000259" key="3">
    <source>
        <dbReference type="Pfam" id="PF13400"/>
    </source>
</evidence>
<keyword evidence="1" id="KW-0812">Transmembrane</keyword>
<dbReference type="InterPro" id="IPR018705">
    <property type="entry name" value="DUF2134_membrane"/>
</dbReference>
<gene>
    <name evidence="4" type="ORF">JQV55_03650</name>
</gene>
<evidence type="ECO:0000259" key="2">
    <source>
        <dbReference type="Pfam" id="PF09977"/>
    </source>
</evidence>
<name>A0AAE3B506_9RHOB</name>
<reference evidence="4 5" key="1">
    <citation type="submission" date="2021-01" db="EMBL/GenBank/DDBJ databases">
        <title>Diatom-associated Roseobacters Show Island Model of Population Structure.</title>
        <authorList>
            <person name="Qu L."/>
            <person name="Feng X."/>
            <person name="Chen Y."/>
            <person name="Li L."/>
            <person name="Wang X."/>
            <person name="Hu Z."/>
            <person name="Wang H."/>
            <person name="Luo H."/>
        </authorList>
    </citation>
    <scope>NUCLEOTIDE SEQUENCE [LARGE SCALE GENOMIC DNA]</scope>
    <source>
        <strain evidence="4 5">TR60-84</strain>
    </source>
</reference>
<keyword evidence="1" id="KW-1133">Transmembrane helix</keyword>
<comment type="caution">
    <text evidence="4">The sequence shown here is derived from an EMBL/GenBank/DDBJ whole genome shotgun (WGS) entry which is preliminary data.</text>
</comment>
<dbReference type="EMBL" id="JAFBRM010000001">
    <property type="protein sequence ID" value="MBM1712648.1"/>
    <property type="molecule type" value="Genomic_DNA"/>
</dbReference>
<organism evidence="4 5">
    <name type="scientific">Sulfitobacter geojensis</name>
    <dbReference type="NCBI Taxonomy" id="1342299"/>
    <lineage>
        <taxon>Bacteria</taxon>
        <taxon>Pseudomonadati</taxon>
        <taxon>Pseudomonadota</taxon>
        <taxon>Alphaproteobacteria</taxon>
        <taxon>Rhodobacterales</taxon>
        <taxon>Roseobacteraceae</taxon>
        <taxon>Sulfitobacter</taxon>
    </lineage>
</organism>
<evidence type="ECO:0000313" key="5">
    <source>
        <dbReference type="Proteomes" id="UP000732193"/>
    </source>
</evidence>
<protein>
    <recommendedName>
        <fullName evidence="6">Flp pilus-assembly TadG-like N-terminal domain-containing protein</fullName>
    </recommendedName>
</protein>
<proteinExistence type="predicted"/>